<feature type="compositionally biased region" description="Low complexity" evidence="1">
    <location>
        <begin position="445"/>
        <end position="467"/>
    </location>
</feature>
<dbReference type="SUPFAM" id="SSF54928">
    <property type="entry name" value="RNA-binding domain, RBD"/>
    <property type="match status" value="1"/>
</dbReference>
<reference evidence="2 3" key="1">
    <citation type="journal article" date="2021" name="MBio">
        <title>A New Model Trypanosomatid, Novymonas esmeraldas: Genomic Perception of Its 'Candidatus Pandoraea novymonadis' Endosymbiont.</title>
        <authorList>
            <person name="Zakharova A."/>
            <person name="Saura A."/>
            <person name="Butenko A."/>
            <person name="Podesvova L."/>
            <person name="Warmusova S."/>
            <person name="Kostygov A.Y."/>
            <person name="Nenarokova A."/>
            <person name="Lukes J."/>
            <person name="Opperdoes F.R."/>
            <person name="Yurchenko V."/>
        </authorList>
    </citation>
    <scope>NUCLEOTIDE SEQUENCE [LARGE SCALE GENOMIC DNA]</scope>
    <source>
        <strain evidence="2 3">E262AT.01</strain>
    </source>
</reference>
<dbReference type="Proteomes" id="UP001430356">
    <property type="component" value="Unassembled WGS sequence"/>
</dbReference>
<name>A0AAW0EVT5_9TRYP</name>
<dbReference type="EMBL" id="JAECZO010000122">
    <property type="protein sequence ID" value="KAK7197859.1"/>
    <property type="molecule type" value="Genomic_DNA"/>
</dbReference>
<feature type="region of interest" description="Disordered" evidence="1">
    <location>
        <begin position="837"/>
        <end position="865"/>
    </location>
</feature>
<feature type="compositionally biased region" description="Low complexity" evidence="1">
    <location>
        <begin position="317"/>
        <end position="332"/>
    </location>
</feature>
<feature type="region of interest" description="Disordered" evidence="1">
    <location>
        <begin position="756"/>
        <end position="776"/>
    </location>
</feature>
<proteinExistence type="predicted"/>
<feature type="compositionally biased region" description="Low complexity" evidence="1">
    <location>
        <begin position="272"/>
        <end position="283"/>
    </location>
</feature>
<feature type="region of interest" description="Disordered" evidence="1">
    <location>
        <begin position="706"/>
        <end position="731"/>
    </location>
</feature>
<dbReference type="GO" id="GO:0003676">
    <property type="term" value="F:nucleic acid binding"/>
    <property type="evidence" value="ECO:0007669"/>
    <property type="project" value="InterPro"/>
</dbReference>
<feature type="compositionally biased region" description="Polar residues" evidence="1">
    <location>
        <begin position="848"/>
        <end position="862"/>
    </location>
</feature>
<organism evidence="2 3">
    <name type="scientific">Novymonas esmeraldas</name>
    <dbReference type="NCBI Taxonomy" id="1808958"/>
    <lineage>
        <taxon>Eukaryota</taxon>
        <taxon>Discoba</taxon>
        <taxon>Euglenozoa</taxon>
        <taxon>Kinetoplastea</taxon>
        <taxon>Metakinetoplastina</taxon>
        <taxon>Trypanosomatida</taxon>
        <taxon>Trypanosomatidae</taxon>
        <taxon>Novymonas</taxon>
    </lineage>
</organism>
<evidence type="ECO:0000313" key="2">
    <source>
        <dbReference type="EMBL" id="KAK7197859.1"/>
    </source>
</evidence>
<sequence>MHSATTNQARVSSCSGRGGGSAAALLPSFVVTSSDVAPAAAKAVARAKQGTTMTLNPDAQEFRLTPAFAGALFAMPSTAPTLPPPPPQQQQRWGSPSAMDFSAGQTAGRHDGVSHGSGSPPPPPISPAAVAGDVMDSKQLIEKTEACMHEWFDRRCREGQLHMVSVFHLHPRTTEKQLSRIFFPTGAVAAEVLEPRTLPESLAKAYLAMRQRAGVVFFPRKDFAVVGVEKVHDFVPHGQHQPLVVRYCGPDAAASRLSSGSPAPARSHSGESATRTTRTAKTASPPPSVRPTPPALPLSLPHHRDVVSPATAVPGVTAEPTGAATSATAATPTTLERNASAAAVYDAADQHFIKTYGGEREHLVGVHNLACSTTSKSLYKMFYPMGAIGAEVLPHPVSVEGKLQRSGVAFFDSVGMAMEAASKIDAFVPHGQRRPVVARYLTRSASPAPVSPPATQDAAVAATASTPRGRTSSPFSATGAAALLDAIEMQLRAKVLYSDQLAADMAELVLCTESGEPEADKLAALLRNVLFSMDNHSTVFSSLSGAFCKLHTLLGIRMRTAPATVADASLSVRKGTVFLQRIGHMLMRLVAEKEAAHQTRIVAAIQCAYLYQYTYLPQTPVRFAAMLFSSCERELREALGFLHHGPEVPSSLAEERQHRPWITLMDALQEMVSVWQSLDPTSYAQDEAREEYERFVRDFRGVHVTHRSSPATSSASAAATAVREQQSGACTPRNDALEMTAAAAASAAAAANSATASAKRSLLVTPSARPTPRRVVAKSYSTVSDLKATQGTPVGGSCGAVPPQVMLASPGSEYTQGASELSANSASVGTAIGSALRSVGRNAPHPTTRLSWGSRSPASTAFPQPVAPPAPMVSAAAMLPAAPTLSASSSATATSAAAGAEQRSDEVMTACTVYITKLPSCLSAGQVRRLLLHFGEFRKVRLCYDDKETTRVGSAEALAAHNLKFDQLCFGFVEFSESSSAKAMVEFFRNEVHTPKAFDFLRGGVGELQFGVAELDQLRNTRTSQARNPIHDQQPLDAARAQPCLFGVLHPHRPVDTYAETITAEEVAQVARQLQEEAGAALPCTYATPFTHSAPYSTTPSLEVSHGGPTGGAAVAPLPGITTTAAATGCKGDDGDDDEDDGRGSGAFSMAGLCPLDAVHFPRSFPYHQVFATAAPGSDAHPPSDDIDLYSYLAPVIVEDEDDEDGDGLAPHQVQDILGLLG</sequence>
<feature type="region of interest" description="Disordered" evidence="1">
    <location>
        <begin position="75"/>
        <end position="126"/>
    </location>
</feature>
<protein>
    <recommendedName>
        <fullName evidence="4">RRM domain-containing protein</fullName>
    </recommendedName>
</protein>
<dbReference type="CDD" id="cd00590">
    <property type="entry name" value="RRM_SF"/>
    <property type="match status" value="1"/>
</dbReference>
<feature type="compositionally biased region" description="Pro residues" evidence="1">
    <location>
        <begin position="284"/>
        <end position="296"/>
    </location>
</feature>
<dbReference type="InterPro" id="IPR012677">
    <property type="entry name" value="Nucleotide-bd_a/b_plait_sf"/>
</dbReference>
<dbReference type="AlphaFoldDB" id="A0AAW0EVT5"/>
<accession>A0AAW0EVT5</accession>
<dbReference type="InterPro" id="IPR035979">
    <property type="entry name" value="RBD_domain_sf"/>
</dbReference>
<evidence type="ECO:0000313" key="3">
    <source>
        <dbReference type="Proteomes" id="UP001430356"/>
    </source>
</evidence>
<dbReference type="Gene3D" id="3.30.70.330">
    <property type="match status" value="1"/>
</dbReference>
<feature type="region of interest" description="Disordered" evidence="1">
    <location>
        <begin position="445"/>
        <end position="473"/>
    </location>
</feature>
<evidence type="ECO:0008006" key="4">
    <source>
        <dbReference type="Google" id="ProtNLM"/>
    </source>
</evidence>
<feature type="compositionally biased region" description="Low complexity" evidence="1">
    <location>
        <begin position="708"/>
        <end position="721"/>
    </location>
</feature>
<evidence type="ECO:0000256" key="1">
    <source>
        <dbReference type="SAM" id="MobiDB-lite"/>
    </source>
</evidence>
<gene>
    <name evidence="2" type="ORF">NESM_000739500</name>
</gene>
<feature type="region of interest" description="Disordered" evidence="1">
    <location>
        <begin position="313"/>
        <end position="332"/>
    </location>
</feature>
<comment type="caution">
    <text evidence="2">The sequence shown here is derived from an EMBL/GenBank/DDBJ whole genome shotgun (WGS) entry which is preliminary data.</text>
</comment>
<keyword evidence="3" id="KW-1185">Reference proteome</keyword>
<feature type="region of interest" description="Disordered" evidence="1">
    <location>
        <begin position="255"/>
        <end position="302"/>
    </location>
</feature>